<dbReference type="InterPro" id="IPR043806">
    <property type="entry name" value="DUF5870"/>
</dbReference>
<sequence>MDDPIYDQDQNHDLHGDGEYDDQRGDDNNGDDHASWQGNSDGGLQDNEAVYEMPDDGGAACSAEDVSGADMLADCTDQATAVRLFCTRWSRLRAQLDPLTAATRGIRLEQAALRRDLAAYMEGARIRRAVIQCGGGDGDDNATIVVRVDPMRPTTSMKREVITAAVYEHVTPDLVRACAEAAAAAAEKRSAKVAKTKAVAARKAARAAAAAARPAKRRRRTAKHEDDDKDNETKDDATPTKTSMVDINPVATDENTVNASTTNDDADGAGDAHLGNTPALAEIIGAAVVEATRAAQRRATAQQTSLTVGRYDPDRDDESAMVDMWDASPSSTKTRDLLCPDAQSAQANGKPEEPVSALSTYAWSTEDVPVEVRAWAARFVELADVASGLRDRMRPIEVAIEALTLDLPPPPEPVPRRTPAKGAARNRPSARAIEAAAKRERHEAFVPMRDAVARHLAEVGADKRGVPVRFPTSDALYRLRESVRTRAGTLTRTDYAPLAADAAAAAMAQVEIDPAVPYSSEAAADLLEDDEFRNRLFDAVTGGIDQHRERGTVRTRAVSLVRVAASRDPVAPAPDA</sequence>
<protein>
    <submittedName>
        <fullName evidence="2">Uncharacterized protein</fullName>
    </submittedName>
</protein>
<dbReference type="Pfam" id="PF19195">
    <property type="entry name" value="DUF5870"/>
    <property type="match status" value="1"/>
</dbReference>
<reference evidence="2" key="1">
    <citation type="journal article" date="2019" name="Front. Microbiol.">
        <title>Pandoravirus Celtis Illustrates the Microevolution Processes at Work in the Giant Pandoraviridae Genomes.</title>
        <authorList>
            <person name="Legendre M."/>
            <person name="Alempic J.M."/>
            <person name="Philippe N."/>
            <person name="Lartigue A."/>
            <person name="Jeudy S."/>
            <person name="Poirot O."/>
            <person name="Ta N.T."/>
            <person name="Nin S."/>
            <person name="Coute Y."/>
            <person name="Abergel C."/>
            <person name="Claverie J.M."/>
        </authorList>
    </citation>
    <scope>NUCLEOTIDE SEQUENCE</scope>
</reference>
<dbReference type="Proteomes" id="UP001237152">
    <property type="component" value="Segment"/>
</dbReference>
<organism evidence="2 3">
    <name type="scientific">Pandoravirus celtis</name>
    <dbReference type="NCBI Taxonomy" id="2568002"/>
    <lineage>
        <taxon>Viruses</taxon>
        <taxon>Pandoravirus</taxon>
    </lineage>
</organism>
<feature type="region of interest" description="Disordered" evidence="1">
    <location>
        <begin position="1"/>
        <end position="46"/>
    </location>
</feature>
<dbReference type="EMBL" id="MK174290">
    <property type="protein sequence ID" value="QBZ81373.1"/>
    <property type="molecule type" value="Genomic_DNA"/>
</dbReference>
<name>A0A4D6EJ76_9VIRU</name>
<feature type="region of interest" description="Disordered" evidence="1">
    <location>
        <begin position="407"/>
        <end position="429"/>
    </location>
</feature>
<evidence type="ECO:0000256" key="1">
    <source>
        <dbReference type="SAM" id="MobiDB-lite"/>
    </source>
</evidence>
<proteinExistence type="predicted"/>
<feature type="compositionally biased region" description="Polar residues" evidence="1">
    <location>
        <begin position="253"/>
        <end position="263"/>
    </location>
</feature>
<feature type="region of interest" description="Disordered" evidence="1">
    <location>
        <begin position="205"/>
        <end position="274"/>
    </location>
</feature>
<feature type="compositionally biased region" description="Basic and acidic residues" evidence="1">
    <location>
        <begin position="9"/>
        <end position="34"/>
    </location>
</feature>
<gene>
    <name evidence="2" type="ORF">pclt_cds_786</name>
</gene>
<feature type="compositionally biased region" description="Basic and acidic residues" evidence="1">
    <location>
        <begin position="223"/>
        <end position="238"/>
    </location>
</feature>
<evidence type="ECO:0000313" key="3">
    <source>
        <dbReference type="Proteomes" id="UP001237152"/>
    </source>
</evidence>
<evidence type="ECO:0000313" key="2">
    <source>
        <dbReference type="EMBL" id="QBZ81373.1"/>
    </source>
</evidence>
<accession>A0A4D6EJ76</accession>